<dbReference type="RefSeq" id="XP_005841259.1">
    <property type="nucleotide sequence ID" value="XM_005841202.1"/>
</dbReference>
<reference evidence="3 5" key="1">
    <citation type="journal article" date="2012" name="Nature">
        <title>Algal genomes reveal evolutionary mosaicism and the fate of nucleomorphs.</title>
        <authorList>
            <consortium name="DOE Joint Genome Institute"/>
            <person name="Curtis B.A."/>
            <person name="Tanifuji G."/>
            <person name="Burki F."/>
            <person name="Gruber A."/>
            <person name="Irimia M."/>
            <person name="Maruyama S."/>
            <person name="Arias M.C."/>
            <person name="Ball S.G."/>
            <person name="Gile G.H."/>
            <person name="Hirakawa Y."/>
            <person name="Hopkins J.F."/>
            <person name="Kuo A."/>
            <person name="Rensing S.A."/>
            <person name="Schmutz J."/>
            <person name="Symeonidi A."/>
            <person name="Elias M."/>
            <person name="Eveleigh R.J."/>
            <person name="Herman E.K."/>
            <person name="Klute M.J."/>
            <person name="Nakayama T."/>
            <person name="Obornik M."/>
            <person name="Reyes-Prieto A."/>
            <person name="Armbrust E.V."/>
            <person name="Aves S.J."/>
            <person name="Beiko R.G."/>
            <person name="Coutinho P."/>
            <person name="Dacks J.B."/>
            <person name="Durnford D.G."/>
            <person name="Fast N.M."/>
            <person name="Green B.R."/>
            <person name="Grisdale C.J."/>
            <person name="Hempel F."/>
            <person name="Henrissat B."/>
            <person name="Hoppner M.P."/>
            <person name="Ishida K."/>
            <person name="Kim E."/>
            <person name="Koreny L."/>
            <person name="Kroth P.G."/>
            <person name="Liu Y."/>
            <person name="Malik S.B."/>
            <person name="Maier U.G."/>
            <person name="McRose D."/>
            <person name="Mock T."/>
            <person name="Neilson J.A."/>
            <person name="Onodera N.T."/>
            <person name="Poole A.M."/>
            <person name="Pritham E.J."/>
            <person name="Richards T.A."/>
            <person name="Rocap G."/>
            <person name="Roy S.W."/>
            <person name="Sarai C."/>
            <person name="Schaack S."/>
            <person name="Shirato S."/>
            <person name="Slamovits C.H."/>
            <person name="Spencer D.F."/>
            <person name="Suzuki S."/>
            <person name="Worden A.Z."/>
            <person name="Zauner S."/>
            <person name="Barry K."/>
            <person name="Bell C."/>
            <person name="Bharti A.K."/>
            <person name="Crow J.A."/>
            <person name="Grimwood J."/>
            <person name="Kramer R."/>
            <person name="Lindquist E."/>
            <person name="Lucas S."/>
            <person name="Salamov A."/>
            <person name="McFadden G.I."/>
            <person name="Lane C.E."/>
            <person name="Keeling P.J."/>
            <person name="Gray M.W."/>
            <person name="Grigoriev I.V."/>
            <person name="Archibald J.M."/>
        </authorList>
    </citation>
    <scope>NUCLEOTIDE SEQUENCE</scope>
    <source>
        <strain evidence="3 5">CCMP2712</strain>
    </source>
</reference>
<dbReference type="GeneID" id="17311349"/>
<dbReference type="AlphaFoldDB" id="L1K165"/>
<dbReference type="PaxDb" id="55529-EKX54279"/>
<feature type="region of interest" description="Disordered" evidence="1">
    <location>
        <begin position="476"/>
        <end position="501"/>
    </location>
</feature>
<feature type="transmembrane region" description="Helical" evidence="2">
    <location>
        <begin position="202"/>
        <end position="226"/>
    </location>
</feature>
<evidence type="ECO:0000313" key="3">
    <source>
        <dbReference type="EMBL" id="EKX54279.1"/>
    </source>
</evidence>
<reference evidence="5" key="2">
    <citation type="submission" date="2012-11" db="EMBL/GenBank/DDBJ databases">
        <authorList>
            <person name="Kuo A."/>
            <person name="Curtis B.A."/>
            <person name="Tanifuji G."/>
            <person name="Burki F."/>
            <person name="Gruber A."/>
            <person name="Irimia M."/>
            <person name="Maruyama S."/>
            <person name="Arias M.C."/>
            <person name="Ball S.G."/>
            <person name="Gile G.H."/>
            <person name="Hirakawa Y."/>
            <person name="Hopkins J.F."/>
            <person name="Rensing S.A."/>
            <person name="Schmutz J."/>
            <person name="Symeonidi A."/>
            <person name="Elias M."/>
            <person name="Eveleigh R.J."/>
            <person name="Herman E.K."/>
            <person name="Klute M.J."/>
            <person name="Nakayama T."/>
            <person name="Obornik M."/>
            <person name="Reyes-Prieto A."/>
            <person name="Armbrust E.V."/>
            <person name="Aves S.J."/>
            <person name="Beiko R.G."/>
            <person name="Coutinho P."/>
            <person name="Dacks J.B."/>
            <person name="Durnford D.G."/>
            <person name="Fast N.M."/>
            <person name="Green B.R."/>
            <person name="Grisdale C."/>
            <person name="Hempe F."/>
            <person name="Henrissat B."/>
            <person name="Hoppner M.P."/>
            <person name="Ishida K.-I."/>
            <person name="Kim E."/>
            <person name="Koreny L."/>
            <person name="Kroth P.G."/>
            <person name="Liu Y."/>
            <person name="Malik S.-B."/>
            <person name="Maier U.G."/>
            <person name="McRose D."/>
            <person name="Mock T."/>
            <person name="Neilson J.A."/>
            <person name="Onodera N.T."/>
            <person name="Poole A.M."/>
            <person name="Pritham E.J."/>
            <person name="Richards T.A."/>
            <person name="Rocap G."/>
            <person name="Roy S.W."/>
            <person name="Sarai C."/>
            <person name="Schaack S."/>
            <person name="Shirato S."/>
            <person name="Slamovits C.H."/>
            <person name="Spencer D.F."/>
            <person name="Suzuki S."/>
            <person name="Worden A.Z."/>
            <person name="Zauner S."/>
            <person name="Barry K."/>
            <person name="Bell C."/>
            <person name="Bharti A.K."/>
            <person name="Crow J.A."/>
            <person name="Grimwood J."/>
            <person name="Kramer R."/>
            <person name="Lindquist E."/>
            <person name="Lucas S."/>
            <person name="Salamov A."/>
            <person name="McFadden G.I."/>
            <person name="Lane C.E."/>
            <person name="Keeling P.J."/>
            <person name="Gray M.W."/>
            <person name="Grigoriev I.V."/>
            <person name="Archibald J.M."/>
        </authorList>
    </citation>
    <scope>NUCLEOTIDE SEQUENCE</scope>
    <source>
        <strain evidence="5">CCMP2712</strain>
    </source>
</reference>
<dbReference type="HOGENOM" id="CLU_439078_0_0_1"/>
<keyword evidence="5" id="KW-1185">Reference proteome</keyword>
<feature type="transmembrane region" description="Helical" evidence="2">
    <location>
        <begin position="238"/>
        <end position="260"/>
    </location>
</feature>
<keyword evidence="2" id="KW-1133">Transmembrane helix</keyword>
<keyword evidence="2" id="KW-0812">Transmembrane</keyword>
<sequence length="623" mass="70806">MRKEDIAKQYEIHKLEIDWKDDTWIAFLTSCCTVSTILSVIVFSFISFRDPVADARVDCILIWETNATNYNYTKSFFPEISHYQGTNRFYLFLKQIWQLGQETRLRCKIGWALLGFDALLGTIIFMSMLFRTRAVLENRSDVDSISGDLTKSLTELKMKHKRVRYSCTLCPLRAQGCKSVAGLDLFLDLAVLVMWAHGGHRWWFVLSLFFQILSWRFYVVAYWWWASKVSAPLSVGRGMLLWLPVIGPSVAAFTAGFGALDIDKFGFCHGASLADMMSIDEHERLEFLDDVAHRSLTAVKIVIQELTIWNLSPELSRLCEIHARRNICELPSCHETGEALCMAVFTGNLVAARAALALGASPDYASSRGAWANNRVDIVQVDGKRKGTTVQVRKRRAFFALEIAMRKKDLAMAGLLLQNGAKVPKEVLMQFRGDRVVMEFFEAMQKGTTTNQGADNVEEGNVEPLHDRVELAQQEQDTQIATHPAPPPPQFSGDEKTNNREMGGLLGFLQQRQRQREQMQMLGVRRVRQNSVTWTRDKLARGAKAVFDFSRRHSLRTASSGRHQNRTSPDEMSEIMETGDEEGQRQQRDRPQEKGKNKAPLRLTGGGTQERYLPQAWVSEFDS</sequence>
<reference evidence="4" key="3">
    <citation type="submission" date="2015-06" db="UniProtKB">
        <authorList>
            <consortium name="EnsemblProtists"/>
        </authorList>
    </citation>
    <scope>IDENTIFICATION</scope>
</reference>
<feature type="compositionally biased region" description="Basic and acidic residues" evidence="1">
    <location>
        <begin position="582"/>
        <end position="596"/>
    </location>
</feature>
<dbReference type="Gene3D" id="1.25.40.20">
    <property type="entry name" value="Ankyrin repeat-containing domain"/>
    <property type="match status" value="1"/>
</dbReference>
<dbReference type="InterPro" id="IPR036770">
    <property type="entry name" value="Ankyrin_rpt-contain_sf"/>
</dbReference>
<accession>L1K165</accession>
<name>L1K165_GUITC</name>
<feature type="compositionally biased region" description="Acidic residues" evidence="1">
    <location>
        <begin position="571"/>
        <end position="581"/>
    </location>
</feature>
<proteinExistence type="predicted"/>
<dbReference type="EnsemblProtists" id="EKX54279">
    <property type="protein sequence ID" value="EKX54279"/>
    <property type="gene ID" value="GUITHDRAFT_132039"/>
</dbReference>
<evidence type="ECO:0000256" key="1">
    <source>
        <dbReference type="SAM" id="MobiDB-lite"/>
    </source>
</evidence>
<evidence type="ECO:0000313" key="4">
    <source>
        <dbReference type="EnsemblProtists" id="EKX54279"/>
    </source>
</evidence>
<feature type="transmembrane region" description="Helical" evidence="2">
    <location>
        <begin position="109"/>
        <end position="130"/>
    </location>
</feature>
<feature type="region of interest" description="Disordered" evidence="1">
    <location>
        <begin position="556"/>
        <end position="623"/>
    </location>
</feature>
<dbReference type="KEGG" id="gtt:GUITHDRAFT_132039"/>
<organism evidence="3">
    <name type="scientific">Guillardia theta (strain CCMP2712)</name>
    <name type="common">Cryptophyte</name>
    <dbReference type="NCBI Taxonomy" id="905079"/>
    <lineage>
        <taxon>Eukaryota</taxon>
        <taxon>Cryptophyceae</taxon>
        <taxon>Pyrenomonadales</taxon>
        <taxon>Geminigeraceae</taxon>
        <taxon>Guillardia</taxon>
    </lineage>
</organism>
<dbReference type="EMBL" id="JH992967">
    <property type="protein sequence ID" value="EKX54279.1"/>
    <property type="molecule type" value="Genomic_DNA"/>
</dbReference>
<evidence type="ECO:0000313" key="5">
    <source>
        <dbReference type="Proteomes" id="UP000011087"/>
    </source>
</evidence>
<keyword evidence="2" id="KW-0472">Membrane</keyword>
<gene>
    <name evidence="3" type="ORF">GUITHDRAFT_132039</name>
</gene>
<protein>
    <submittedName>
        <fullName evidence="3 4">Uncharacterized protein</fullName>
    </submittedName>
</protein>
<dbReference type="Proteomes" id="UP000011087">
    <property type="component" value="Unassembled WGS sequence"/>
</dbReference>
<feature type="transmembrane region" description="Helical" evidence="2">
    <location>
        <begin position="24"/>
        <end position="46"/>
    </location>
</feature>
<evidence type="ECO:0000256" key="2">
    <source>
        <dbReference type="SAM" id="Phobius"/>
    </source>
</evidence>